<comment type="caution">
    <text evidence="12">The sequence shown here is derived from an EMBL/GenBank/DDBJ whole genome shotgun (WGS) entry which is preliminary data.</text>
</comment>
<gene>
    <name evidence="12" type="ORF">ACFONP_04250</name>
</gene>
<keyword evidence="12" id="KW-0547">Nucleotide-binding</keyword>
<comment type="catalytic activity">
    <reaction evidence="1">
        <text>ATP + protein L-histidine = ADP + protein N-phospho-L-histidine.</text>
        <dbReference type="EC" id="2.7.13.3"/>
    </reaction>
</comment>
<dbReference type="InterPro" id="IPR005467">
    <property type="entry name" value="His_kinase_dom"/>
</dbReference>
<keyword evidence="9" id="KW-0472">Membrane</keyword>
<evidence type="ECO:0000256" key="4">
    <source>
        <dbReference type="ARBA" id="ARBA00022679"/>
    </source>
</evidence>
<dbReference type="CDD" id="cd00082">
    <property type="entry name" value="HisKA"/>
    <property type="match status" value="1"/>
</dbReference>
<keyword evidence="3 6" id="KW-0597">Phosphoprotein</keyword>
<dbReference type="Gene3D" id="3.40.50.2300">
    <property type="match status" value="1"/>
</dbReference>
<dbReference type="InterPro" id="IPR003661">
    <property type="entry name" value="HisK_dim/P_dom"/>
</dbReference>
<accession>A0ABV7M988</accession>
<dbReference type="SMART" id="SM00388">
    <property type="entry name" value="HisKA"/>
    <property type="match status" value="1"/>
</dbReference>
<dbReference type="Gene3D" id="3.30.565.10">
    <property type="entry name" value="Histidine kinase-like ATPase, C-terminal domain"/>
    <property type="match status" value="1"/>
</dbReference>
<dbReference type="CDD" id="cd16922">
    <property type="entry name" value="HATPase_EvgS-ArcB-TorS-like"/>
    <property type="match status" value="1"/>
</dbReference>
<keyword evidence="12" id="KW-0067">ATP-binding</keyword>
<dbReference type="CDD" id="cd17546">
    <property type="entry name" value="REC_hyHK_CKI1_RcsC-like"/>
    <property type="match status" value="1"/>
</dbReference>
<dbReference type="InterPro" id="IPR001789">
    <property type="entry name" value="Sig_transdc_resp-reg_receiver"/>
</dbReference>
<dbReference type="PANTHER" id="PTHR43047">
    <property type="entry name" value="TWO-COMPONENT HISTIDINE PROTEIN KINASE"/>
    <property type="match status" value="1"/>
</dbReference>
<dbReference type="InterPro" id="IPR011006">
    <property type="entry name" value="CheY-like_superfamily"/>
</dbReference>
<keyword evidence="4" id="KW-0808">Transferase</keyword>
<dbReference type="SMART" id="SM00387">
    <property type="entry name" value="HATPase_c"/>
    <property type="match status" value="1"/>
</dbReference>
<keyword evidence="5" id="KW-0418">Kinase</keyword>
<keyword evidence="7" id="KW-0175">Coiled coil</keyword>
<dbReference type="PANTHER" id="PTHR43047:SF72">
    <property type="entry name" value="OSMOSENSING HISTIDINE PROTEIN KINASE SLN1"/>
    <property type="match status" value="1"/>
</dbReference>
<feature type="domain" description="Response regulatory" evidence="11">
    <location>
        <begin position="715"/>
        <end position="834"/>
    </location>
</feature>
<evidence type="ECO:0000256" key="6">
    <source>
        <dbReference type="PROSITE-ProRule" id="PRU00169"/>
    </source>
</evidence>
<dbReference type="SUPFAM" id="SSF47384">
    <property type="entry name" value="Homodimeric domain of signal transducing histidine kinase"/>
    <property type="match status" value="1"/>
</dbReference>
<dbReference type="SMART" id="SM00448">
    <property type="entry name" value="REC"/>
    <property type="match status" value="1"/>
</dbReference>
<dbReference type="EMBL" id="JBHRVA010000002">
    <property type="protein sequence ID" value="MFC3301936.1"/>
    <property type="molecule type" value="Genomic_DNA"/>
</dbReference>
<dbReference type="Pfam" id="PF02518">
    <property type="entry name" value="HATPase_c"/>
    <property type="match status" value="1"/>
</dbReference>
<evidence type="ECO:0000256" key="9">
    <source>
        <dbReference type="SAM" id="Phobius"/>
    </source>
</evidence>
<evidence type="ECO:0000256" key="8">
    <source>
        <dbReference type="SAM" id="MobiDB-lite"/>
    </source>
</evidence>
<dbReference type="PRINTS" id="PR00344">
    <property type="entry name" value="BCTRLSENSOR"/>
</dbReference>
<feature type="region of interest" description="Disordered" evidence="8">
    <location>
        <begin position="689"/>
        <end position="710"/>
    </location>
</feature>
<dbReference type="InterPro" id="IPR003594">
    <property type="entry name" value="HATPase_dom"/>
</dbReference>
<dbReference type="PROSITE" id="PS50110">
    <property type="entry name" value="RESPONSE_REGULATORY"/>
    <property type="match status" value="1"/>
</dbReference>
<keyword evidence="9" id="KW-1133">Transmembrane helix</keyword>
<dbReference type="EC" id="2.7.13.3" evidence="2"/>
<proteinExistence type="predicted"/>
<dbReference type="Pfam" id="PF00512">
    <property type="entry name" value="HisKA"/>
    <property type="match status" value="1"/>
</dbReference>
<feature type="domain" description="Histidine kinase" evidence="10">
    <location>
        <begin position="471"/>
        <end position="688"/>
    </location>
</feature>
<dbReference type="Gene3D" id="3.30.450.20">
    <property type="entry name" value="PAS domain"/>
    <property type="match status" value="1"/>
</dbReference>
<evidence type="ECO:0000256" key="3">
    <source>
        <dbReference type="ARBA" id="ARBA00022553"/>
    </source>
</evidence>
<keyword evidence="13" id="KW-1185">Reference proteome</keyword>
<reference evidence="13" key="1">
    <citation type="journal article" date="2019" name="Int. J. Syst. Evol. Microbiol.">
        <title>The Global Catalogue of Microorganisms (GCM) 10K type strain sequencing project: providing services to taxonomists for standard genome sequencing and annotation.</title>
        <authorList>
            <consortium name="The Broad Institute Genomics Platform"/>
            <consortium name="The Broad Institute Genome Sequencing Center for Infectious Disease"/>
            <person name="Wu L."/>
            <person name="Ma J."/>
        </authorList>
    </citation>
    <scope>NUCLEOTIDE SEQUENCE [LARGE SCALE GENOMIC DNA]</scope>
    <source>
        <strain evidence="13">KCTC 22245</strain>
    </source>
</reference>
<feature type="transmembrane region" description="Helical" evidence="9">
    <location>
        <begin position="367"/>
        <end position="385"/>
    </location>
</feature>
<dbReference type="Gene3D" id="1.10.287.130">
    <property type="match status" value="1"/>
</dbReference>
<dbReference type="PROSITE" id="PS50109">
    <property type="entry name" value="HIS_KIN"/>
    <property type="match status" value="1"/>
</dbReference>
<name>A0ABV7M988_9PROT</name>
<evidence type="ECO:0000256" key="1">
    <source>
        <dbReference type="ARBA" id="ARBA00000085"/>
    </source>
</evidence>
<dbReference type="SUPFAM" id="SSF52172">
    <property type="entry name" value="CheY-like"/>
    <property type="match status" value="1"/>
</dbReference>
<dbReference type="Pfam" id="PF00072">
    <property type="entry name" value="Response_reg"/>
    <property type="match status" value="1"/>
</dbReference>
<evidence type="ECO:0000313" key="12">
    <source>
        <dbReference type="EMBL" id="MFC3301936.1"/>
    </source>
</evidence>
<dbReference type="SUPFAM" id="SSF55874">
    <property type="entry name" value="ATPase domain of HSP90 chaperone/DNA topoisomerase II/histidine kinase"/>
    <property type="match status" value="1"/>
</dbReference>
<dbReference type="InterPro" id="IPR036097">
    <property type="entry name" value="HisK_dim/P_sf"/>
</dbReference>
<evidence type="ECO:0000313" key="13">
    <source>
        <dbReference type="Proteomes" id="UP001595607"/>
    </source>
</evidence>
<dbReference type="InterPro" id="IPR004358">
    <property type="entry name" value="Sig_transdc_His_kin-like_C"/>
</dbReference>
<protein>
    <recommendedName>
        <fullName evidence="2">histidine kinase</fullName>
        <ecNumber evidence="2">2.7.13.3</ecNumber>
    </recommendedName>
</protein>
<feature type="compositionally biased region" description="Basic and acidic residues" evidence="8">
    <location>
        <begin position="689"/>
        <end position="701"/>
    </location>
</feature>
<feature type="modified residue" description="4-aspartylphosphate" evidence="6">
    <location>
        <position position="764"/>
    </location>
</feature>
<feature type="coiled-coil region" evidence="7">
    <location>
        <begin position="437"/>
        <end position="464"/>
    </location>
</feature>
<dbReference type="RefSeq" id="WP_189573834.1">
    <property type="nucleotide sequence ID" value="NZ_BMXU01000001.1"/>
</dbReference>
<evidence type="ECO:0000256" key="5">
    <source>
        <dbReference type="ARBA" id="ARBA00022777"/>
    </source>
</evidence>
<evidence type="ECO:0000259" key="11">
    <source>
        <dbReference type="PROSITE" id="PS50110"/>
    </source>
</evidence>
<feature type="transmembrane region" description="Helical" evidence="9">
    <location>
        <begin position="7"/>
        <end position="32"/>
    </location>
</feature>
<keyword evidence="9" id="KW-0812">Transmembrane</keyword>
<dbReference type="GO" id="GO:0005524">
    <property type="term" value="F:ATP binding"/>
    <property type="evidence" value="ECO:0007669"/>
    <property type="project" value="UniProtKB-KW"/>
</dbReference>
<dbReference type="InterPro" id="IPR036890">
    <property type="entry name" value="HATPase_C_sf"/>
</dbReference>
<dbReference type="Proteomes" id="UP001595607">
    <property type="component" value="Unassembled WGS sequence"/>
</dbReference>
<evidence type="ECO:0000256" key="7">
    <source>
        <dbReference type="SAM" id="Coils"/>
    </source>
</evidence>
<organism evidence="12 13">
    <name type="scientific">Parvularcula lutaonensis</name>
    <dbReference type="NCBI Taxonomy" id="491923"/>
    <lineage>
        <taxon>Bacteria</taxon>
        <taxon>Pseudomonadati</taxon>
        <taxon>Pseudomonadota</taxon>
        <taxon>Alphaproteobacteria</taxon>
        <taxon>Parvularculales</taxon>
        <taxon>Parvularculaceae</taxon>
        <taxon>Parvularcula</taxon>
    </lineage>
</organism>
<evidence type="ECO:0000259" key="10">
    <source>
        <dbReference type="PROSITE" id="PS50109"/>
    </source>
</evidence>
<sequence>MHLQNSLIGRVVAVAALASVAIILAVSAVVYVTTYDEVREYRVERLQEKTISRAQTQMAVFNQIEMAFEESRRTFYRILDQLDPEESRARLEKYFPPFGDGTRRSADDLYEGTRDPYGRIIYGTGGFIPRADEMTPERSLHVMAAFETVISTGPGLKGLMPNFWFFTTEGDILVFAPDRPDALMPYRRELPADFDFQDQEVAKLGTVAEDPDRVMRCGKLNPMIYETDGARTELTSSCQIPVDNADGEHIGSFGVTLPLTGWMNETVKTEAEDQIRYMLVSRKYGLLAHTDLDFMGNAEHVAAIAEDEGLQQILPLLTDTTGVVSPEGLDAFVTYTTIAGPEWLLVAVQPKSVVAASARDAAVKACLAMALTAFFLLLIVVVLFLRKIAQPMGKLANASEKASSRLTELRRFAKRDDEIGRLASALVERDERVQGLVETLEQRVAERTAELEQARLEAETANQAKTAFLATMSHEIRTPMNGVIGMAEALTRTELDDEQREYLSVMSRSGEALLALIDDILDISKIEAGKLKLEPLPVDPTEVIDEVCGLYRETAERKGIELIRDLSGIDKKLIHTDPLRLRQILSNLVSNALKFTEQGFVRVSARAGTTGKLVIEVKDTGPGVPKDLQKTIFNKFEQAENSTTRRFGGTGLGLAISRELAQLLGGDLSIESEPGEGATFTLTIEAHQVEQPDRPAKERPAQRPGDSEADVSGLRILVAEDLAVNRQVLAAICKPLGLNLVMAENGREAIDMLAETSFDAVLMDLRMPVMDGLEAMRRIRAGEAGADAASVPIIALTANAMREHVEESLAAGADAHVAKPVSRRALIEALRKLCGTGLSDHHGSTASEGGSIPY</sequence>
<evidence type="ECO:0000256" key="2">
    <source>
        <dbReference type="ARBA" id="ARBA00012438"/>
    </source>
</evidence>